<protein>
    <submittedName>
        <fullName evidence="4">Proline-rich acidic protein 1-like</fullName>
    </submittedName>
</protein>
<evidence type="ECO:0000313" key="3">
    <source>
        <dbReference type="Proteomes" id="UP001652627"/>
    </source>
</evidence>
<sequence>MNRFAILVGAALLLQVPGGTQALSNSRRKQLPTRLDSIKEIILGIKAVEPPEEGEITEDVEPGIKVFSSDAQVWRGPPGAQVIEGPEEDLDHLRHPEDNAVEDAAHVQPPALPRRVQSGPEEDRDHIYHGREEEM</sequence>
<feature type="compositionally biased region" description="Basic and acidic residues" evidence="1">
    <location>
        <begin position="121"/>
        <end position="135"/>
    </location>
</feature>
<feature type="chain" id="PRO_5034464014" evidence="2">
    <location>
        <begin position="23"/>
        <end position="135"/>
    </location>
</feature>
<organism evidence="3 4">
    <name type="scientific">Apteryx mantelli</name>
    <name type="common">North Island brown kiwi</name>
    <dbReference type="NCBI Taxonomy" id="2696672"/>
    <lineage>
        <taxon>Eukaryota</taxon>
        <taxon>Metazoa</taxon>
        <taxon>Chordata</taxon>
        <taxon>Craniata</taxon>
        <taxon>Vertebrata</taxon>
        <taxon>Euteleostomi</taxon>
        <taxon>Archelosauria</taxon>
        <taxon>Archosauria</taxon>
        <taxon>Dinosauria</taxon>
        <taxon>Saurischia</taxon>
        <taxon>Theropoda</taxon>
        <taxon>Coelurosauria</taxon>
        <taxon>Aves</taxon>
        <taxon>Palaeognathae</taxon>
        <taxon>Apterygiformes</taxon>
        <taxon>Apterygidae</taxon>
        <taxon>Apteryx</taxon>
    </lineage>
</organism>
<keyword evidence="3" id="KW-1185">Reference proteome</keyword>
<dbReference type="Pfam" id="PF15314">
    <property type="entry name" value="PRAP"/>
    <property type="match status" value="1"/>
</dbReference>
<feature type="signal peptide" evidence="2">
    <location>
        <begin position="1"/>
        <end position="22"/>
    </location>
</feature>
<evidence type="ECO:0000256" key="1">
    <source>
        <dbReference type="SAM" id="MobiDB-lite"/>
    </source>
</evidence>
<name>A0A8B7JJH5_9AVES</name>
<reference evidence="4" key="1">
    <citation type="submission" date="2025-08" db="UniProtKB">
        <authorList>
            <consortium name="RefSeq"/>
        </authorList>
    </citation>
    <scope>IDENTIFICATION</scope>
    <source>
        <tissue evidence="4">Blood</tissue>
    </source>
</reference>
<feature type="region of interest" description="Disordered" evidence="1">
    <location>
        <begin position="74"/>
        <end position="135"/>
    </location>
</feature>
<proteinExistence type="predicted"/>
<dbReference type="RefSeq" id="XP_013811215.1">
    <property type="nucleotide sequence ID" value="XM_013955761.2"/>
</dbReference>
<dbReference type="Proteomes" id="UP001652627">
    <property type="component" value="Chromosome 7"/>
</dbReference>
<evidence type="ECO:0000313" key="4">
    <source>
        <dbReference type="RefSeq" id="XP_013811215.1"/>
    </source>
</evidence>
<dbReference type="InterPro" id="IPR027922">
    <property type="entry name" value="PRAP"/>
</dbReference>
<dbReference type="AlphaFoldDB" id="A0A8B7JJH5"/>
<accession>A0A8B7JJH5</accession>
<evidence type="ECO:0000256" key="2">
    <source>
        <dbReference type="SAM" id="SignalP"/>
    </source>
</evidence>
<dbReference type="GeneID" id="106495307"/>
<gene>
    <name evidence="4" type="primary">LOC106495307</name>
</gene>
<keyword evidence="2" id="KW-0732">Signal</keyword>